<dbReference type="InterPro" id="IPR057929">
    <property type="entry name" value="RamC_N"/>
</dbReference>
<dbReference type="InterPro" id="IPR011009">
    <property type="entry name" value="Kinase-like_dom_sf"/>
</dbReference>
<evidence type="ECO:0000313" key="3">
    <source>
        <dbReference type="EMBL" id="SCG15649.1"/>
    </source>
</evidence>
<dbReference type="Pfam" id="PF25816">
    <property type="entry name" value="RamC_N"/>
    <property type="match status" value="1"/>
</dbReference>
<dbReference type="GO" id="GO:0046872">
    <property type="term" value="F:metal ion binding"/>
    <property type="evidence" value="ECO:0007669"/>
    <property type="project" value="UniProtKB-KW"/>
</dbReference>
<feature type="domain" description="Protein kinase" evidence="2">
    <location>
        <begin position="232"/>
        <end position="493"/>
    </location>
</feature>
<dbReference type="GO" id="GO:0004674">
    <property type="term" value="F:protein serine/threonine kinase activity"/>
    <property type="evidence" value="ECO:0007669"/>
    <property type="project" value="UniProtKB-KW"/>
</dbReference>
<dbReference type="InterPro" id="IPR000719">
    <property type="entry name" value="Prot_kinase_dom"/>
</dbReference>
<feature type="binding site" evidence="1">
    <location>
        <position position="819"/>
    </location>
    <ligand>
        <name>Zn(2+)</name>
        <dbReference type="ChEBI" id="CHEBI:29105"/>
    </ligand>
</feature>
<dbReference type="PANTHER" id="PTHR12736:SF21">
    <property type="entry name" value="LANC-LIKE PROTEIN 2"/>
    <property type="match status" value="1"/>
</dbReference>
<keyword evidence="4" id="KW-1185">Reference proteome</keyword>
<dbReference type="Proteomes" id="UP000198251">
    <property type="component" value="Chromosome I"/>
</dbReference>
<gene>
    <name evidence="3" type="ORF">GA0070610_1890</name>
</gene>
<reference evidence="3 4" key="1">
    <citation type="submission" date="2016-06" db="EMBL/GenBank/DDBJ databases">
        <authorList>
            <person name="Kjaerup R.B."/>
            <person name="Dalgaard T.S."/>
            <person name="Juul-Madsen H.R."/>
        </authorList>
    </citation>
    <scope>NUCLEOTIDE SEQUENCE [LARGE SCALE GENOMIC DNA]</scope>
    <source>
        <strain evidence="3 4">DSM 43913</strain>
    </source>
</reference>
<keyword evidence="3" id="KW-0418">Kinase</keyword>
<protein>
    <submittedName>
        <fullName evidence="3">Serine/threonine protein kinase</fullName>
    </submittedName>
</protein>
<dbReference type="InterPro" id="IPR058053">
    <property type="entry name" value="RamC_C"/>
</dbReference>
<evidence type="ECO:0000259" key="2">
    <source>
        <dbReference type="PROSITE" id="PS50011"/>
    </source>
</evidence>
<dbReference type="PRINTS" id="PR01950">
    <property type="entry name" value="LANCSUPER"/>
</dbReference>
<feature type="binding site" evidence="1">
    <location>
        <position position="818"/>
    </location>
    <ligand>
        <name>Zn(2+)</name>
        <dbReference type="ChEBI" id="CHEBI:29105"/>
    </ligand>
</feature>
<dbReference type="GO" id="GO:0031179">
    <property type="term" value="P:peptide modification"/>
    <property type="evidence" value="ECO:0007669"/>
    <property type="project" value="InterPro"/>
</dbReference>
<sequence>MSRVADRGAVERSDSDQHLLVDQITALIDREAGTWRVEQGDFWCYVTPKGALRRPQGWKLHVSATPLAAPLVLARAAELLVRAGCAFKFAATLERVELLVSARYDRGGAGKFITVYPADDAEFAALAAALHEATLGLPGPQILSDRPYRSGSLVHYRYGGMSAAAVLSNDGTYEGMLTAPDGSQVKDQREPRFHTPAWAPPVPLPAAEPAPAVEARPAAGGGAKPVLLADRFVVREAIRHANRGGVYRALDQHSGADVVIKQARPHVAAVMSGQDCRDLLRHEAAILTRLAPKGHTPALVTLFEVNGHVFLAQELIAGQPLRAWVADRLPATDALGLPLTDTLRLAGAMVDIIAAIHAEGLVVRDFTPNNLIVTDDGDLRLVDLELACEPGTLTVRASTPGYGAPEQSHGSRIALAPTQAADRYGLGSTLVFLATGVDPAVPNGDDDAGRHRALLERLAADHPTLQALLPLVLALVDPDPAGRWELDQVRAFLAAARPAGHTMPGPPPTCVDRDRMLADGLEHLMQTMAPVNAPRLWRSGAFGERTDPCNVQHGAAGVLAVLARAAHAHDNGRLRDTLRDAAAWTVRRVGYEPQILPGLYFGRAGTAWALHEAAVALDDERLAETARRIACQLPLRWPNPDVCHGAAGAGMTQLYFLQATGQERFADRVRECADGLVAAAQRDPDDGVRWPIPATFASELAGLSHYGFAHGVAGVGNFLLDAGVTLGDDRYVAVARAAGDTLAAAADSADGATWWPSGEETADGPPARLVNWCSGASGVGTFLVRLWLATGEQHIRELAETAAMAVHRSRWHGPPVACHGVAGNAEFLLDLAAATGASGYRSWAEDLVAAAYARQTVRGGRIVVPDESMSEVTADYGTGLAGMLALLLRLRHGGTRLWMPDRLAVTTEAVTG</sequence>
<dbReference type="SMART" id="SM01260">
    <property type="entry name" value="LANC_like"/>
    <property type="match status" value="1"/>
</dbReference>
<dbReference type="Gene3D" id="1.10.510.10">
    <property type="entry name" value="Transferase(Phosphotransferase) domain 1"/>
    <property type="match status" value="1"/>
</dbReference>
<dbReference type="PANTHER" id="PTHR12736">
    <property type="entry name" value="LANC-LIKE PROTEIN"/>
    <property type="match status" value="1"/>
</dbReference>
<dbReference type="Gene3D" id="1.50.10.20">
    <property type="match status" value="1"/>
</dbReference>
<name>A0A1C5G721_MICEH</name>
<dbReference type="NCBIfam" id="NF038150">
    <property type="entry name" value="lanthi_synth_IV"/>
    <property type="match status" value="1"/>
</dbReference>
<dbReference type="CDD" id="cd04791">
    <property type="entry name" value="LanC_SerThrkinase"/>
    <property type="match status" value="1"/>
</dbReference>
<keyword evidence="3" id="KW-0723">Serine/threonine-protein kinase</keyword>
<organism evidence="3 4">
    <name type="scientific">Micromonospora echinofusca</name>
    <dbReference type="NCBI Taxonomy" id="47858"/>
    <lineage>
        <taxon>Bacteria</taxon>
        <taxon>Bacillati</taxon>
        <taxon>Actinomycetota</taxon>
        <taxon>Actinomycetes</taxon>
        <taxon>Micromonosporales</taxon>
        <taxon>Micromonosporaceae</taxon>
        <taxon>Micromonospora</taxon>
    </lineage>
</organism>
<evidence type="ECO:0000256" key="1">
    <source>
        <dbReference type="PIRSR" id="PIRSR607822-1"/>
    </source>
</evidence>
<dbReference type="SUPFAM" id="SSF56112">
    <property type="entry name" value="Protein kinase-like (PK-like)"/>
    <property type="match status" value="1"/>
</dbReference>
<dbReference type="GO" id="GO:0005524">
    <property type="term" value="F:ATP binding"/>
    <property type="evidence" value="ECO:0007669"/>
    <property type="project" value="InterPro"/>
</dbReference>
<keyword evidence="3" id="KW-0808">Transferase</keyword>
<proteinExistence type="predicted"/>
<evidence type="ECO:0000313" key="4">
    <source>
        <dbReference type="Proteomes" id="UP000198251"/>
    </source>
</evidence>
<dbReference type="Pfam" id="PF05147">
    <property type="entry name" value="LANC_like"/>
    <property type="match status" value="1"/>
</dbReference>
<dbReference type="RefSeq" id="WP_088999649.1">
    <property type="nucleotide sequence ID" value="NZ_LT607733.1"/>
</dbReference>
<dbReference type="Pfam" id="PF00069">
    <property type="entry name" value="Pkinase"/>
    <property type="match status" value="1"/>
</dbReference>
<keyword evidence="1" id="KW-0862">Zinc</keyword>
<dbReference type="EMBL" id="LT607733">
    <property type="protein sequence ID" value="SCG15649.1"/>
    <property type="molecule type" value="Genomic_DNA"/>
</dbReference>
<dbReference type="GeneID" id="95801716"/>
<keyword evidence="1" id="KW-0479">Metal-binding</keyword>
<dbReference type="SMART" id="SM00220">
    <property type="entry name" value="S_TKc"/>
    <property type="match status" value="1"/>
</dbReference>
<dbReference type="InterPro" id="IPR007822">
    <property type="entry name" value="LANC-like"/>
</dbReference>
<dbReference type="PROSITE" id="PS50011">
    <property type="entry name" value="PROTEIN_KINASE_DOM"/>
    <property type="match status" value="1"/>
</dbReference>
<dbReference type="SUPFAM" id="SSF158745">
    <property type="entry name" value="LanC-like"/>
    <property type="match status" value="1"/>
</dbReference>
<accession>A0A1C5G721</accession>
<dbReference type="GO" id="GO:0005886">
    <property type="term" value="C:plasma membrane"/>
    <property type="evidence" value="ECO:0007669"/>
    <property type="project" value="TreeGrafter"/>
</dbReference>
<dbReference type="AlphaFoldDB" id="A0A1C5G721"/>
<feature type="binding site" evidence="1">
    <location>
        <position position="773"/>
    </location>
    <ligand>
        <name>Zn(2+)</name>
        <dbReference type="ChEBI" id="CHEBI:29105"/>
    </ligand>
</feature>